<keyword evidence="5" id="KW-1185">Reference proteome</keyword>
<organism evidence="4 5">
    <name type="scientific">Entotheonella factor</name>
    <dbReference type="NCBI Taxonomy" id="1429438"/>
    <lineage>
        <taxon>Bacteria</taxon>
        <taxon>Pseudomonadati</taxon>
        <taxon>Nitrospinota/Tectimicrobiota group</taxon>
        <taxon>Candidatus Tectimicrobiota</taxon>
        <taxon>Candidatus Entotheonellia</taxon>
        <taxon>Candidatus Entotheonellales</taxon>
        <taxon>Candidatus Entotheonellaceae</taxon>
        <taxon>Candidatus Entotheonella</taxon>
    </lineage>
</organism>
<name>W4LCN5_ENTF1</name>
<evidence type="ECO:0000256" key="1">
    <source>
        <dbReference type="ARBA" id="ARBA00001946"/>
    </source>
</evidence>
<evidence type="ECO:0000256" key="2">
    <source>
        <dbReference type="ARBA" id="ARBA00022801"/>
    </source>
</evidence>
<evidence type="ECO:0000313" key="5">
    <source>
        <dbReference type="Proteomes" id="UP000019141"/>
    </source>
</evidence>
<dbReference type="GO" id="GO:0016787">
    <property type="term" value="F:hydrolase activity"/>
    <property type="evidence" value="ECO:0007669"/>
    <property type="project" value="UniProtKB-KW"/>
</dbReference>
<gene>
    <name evidence="4" type="ORF">ETSY1_29030</name>
</gene>
<sequence length="149" mass="17299">MSGGRPRVRPRVASIVIQDGAVLVQRPVDDPKASYAFVGGEYEVGDTLLSRLQTEFEEETNCRIVRAEYLFVVENRFEYEGRLIHGLEHYFYVEINRHDVESREPHLSFHWVSLDTLAEHDVRPHVVRDVIVSGELRDVRHLVVPYQDT</sequence>
<dbReference type="EMBL" id="AZHW01000867">
    <property type="protein sequence ID" value="ETW95823.1"/>
    <property type="molecule type" value="Genomic_DNA"/>
</dbReference>
<dbReference type="InterPro" id="IPR015797">
    <property type="entry name" value="NUDIX_hydrolase-like_dom_sf"/>
</dbReference>
<dbReference type="PANTHER" id="PTHR43046:SF14">
    <property type="entry name" value="MUTT_NUDIX FAMILY PROTEIN"/>
    <property type="match status" value="1"/>
</dbReference>
<dbReference type="AlphaFoldDB" id="W4LCN5"/>
<reference evidence="4 5" key="1">
    <citation type="journal article" date="2014" name="Nature">
        <title>An environmental bacterial taxon with a large and distinct metabolic repertoire.</title>
        <authorList>
            <person name="Wilson M.C."/>
            <person name="Mori T."/>
            <person name="Ruckert C."/>
            <person name="Uria A.R."/>
            <person name="Helf M.J."/>
            <person name="Takada K."/>
            <person name="Gernert C."/>
            <person name="Steffens U.A."/>
            <person name="Heycke N."/>
            <person name="Schmitt S."/>
            <person name="Rinke C."/>
            <person name="Helfrich E.J."/>
            <person name="Brachmann A.O."/>
            <person name="Gurgui C."/>
            <person name="Wakimoto T."/>
            <person name="Kracht M."/>
            <person name="Crusemann M."/>
            <person name="Hentschel U."/>
            <person name="Abe I."/>
            <person name="Matsunaga S."/>
            <person name="Kalinowski J."/>
            <person name="Takeyama H."/>
            <person name="Piel J."/>
        </authorList>
    </citation>
    <scope>NUCLEOTIDE SEQUENCE [LARGE SCALE GENOMIC DNA]</scope>
    <source>
        <strain evidence="5">TSY1</strain>
    </source>
</reference>
<evidence type="ECO:0000259" key="3">
    <source>
        <dbReference type="PROSITE" id="PS51462"/>
    </source>
</evidence>
<dbReference type="Proteomes" id="UP000019141">
    <property type="component" value="Unassembled WGS sequence"/>
</dbReference>
<comment type="caution">
    <text evidence="4">The sequence shown here is derived from an EMBL/GenBank/DDBJ whole genome shotgun (WGS) entry which is preliminary data.</text>
</comment>
<keyword evidence="2" id="KW-0378">Hydrolase</keyword>
<dbReference type="HOGENOM" id="CLU_037162_18_0_7"/>
<proteinExistence type="predicted"/>
<feature type="domain" description="Nudix hydrolase" evidence="3">
    <location>
        <begin position="6"/>
        <end position="135"/>
    </location>
</feature>
<dbReference type="Pfam" id="PF00293">
    <property type="entry name" value="NUDIX"/>
    <property type="match status" value="1"/>
</dbReference>
<dbReference type="Gene3D" id="3.90.79.10">
    <property type="entry name" value="Nucleoside Triphosphate Pyrophosphohydrolase"/>
    <property type="match status" value="1"/>
</dbReference>
<evidence type="ECO:0000313" key="4">
    <source>
        <dbReference type="EMBL" id="ETW95823.1"/>
    </source>
</evidence>
<dbReference type="InterPro" id="IPR000086">
    <property type="entry name" value="NUDIX_hydrolase_dom"/>
</dbReference>
<comment type="cofactor">
    <cofactor evidence="1">
        <name>Mg(2+)</name>
        <dbReference type="ChEBI" id="CHEBI:18420"/>
    </cofactor>
</comment>
<dbReference type="PANTHER" id="PTHR43046">
    <property type="entry name" value="GDP-MANNOSE MANNOSYL HYDROLASE"/>
    <property type="match status" value="1"/>
</dbReference>
<accession>W4LCN5</accession>
<dbReference type="SUPFAM" id="SSF55811">
    <property type="entry name" value="Nudix"/>
    <property type="match status" value="1"/>
</dbReference>
<protein>
    <recommendedName>
        <fullName evidence="3">Nudix hydrolase domain-containing protein</fullName>
    </recommendedName>
</protein>
<dbReference type="PROSITE" id="PS51462">
    <property type="entry name" value="NUDIX"/>
    <property type="match status" value="1"/>
</dbReference>